<organism evidence="3 4">
    <name type="scientific">Panicum hallii var. hallii</name>
    <dbReference type="NCBI Taxonomy" id="1504633"/>
    <lineage>
        <taxon>Eukaryota</taxon>
        <taxon>Viridiplantae</taxon>
        <taxon>Streptophyta</taxon>
        <taxon>Embryophyta</taxon>
        <taxon>Tracheophyta</taxon>
        <taxon>Spermatophyta</taxon>
        <taxon>Magnoliopsida</taxon>
        <taxon>Liliopsida</taxon>
        <taxon>Poales</taxon>
        <taxon>Poaceae</taxon>
        <taxon>PACMAD clade</taxon>
        <taxon>Panicoideae</taxon>
        <taxon>Panicodae</taxon>
        <taxon>Paniceae</taxon>
        <taxon>Panicinae</taxon>
        <taxon>Panicum</taxon>
        <taxon>Panicum sect. Panicum</taxon>
    </lineage>
</organism>
<evidence type="ECO:0000256" key="1">
    <source>
        <dbReference type="SAM" id="MobiDB-lite"/>
    </source>
</evidence>
<keyword evidence="2" id="KW-0732">Signal</keyword>
<name>A0A2T7CZK8_9POAL</name>
<evidence type="ECO:0000256" key="2">
    <source>
        <dbReference type="SAM" id="SignalP"/>
    </source>
</evidence>
<feature type="compositionally biased region" description="Low complexity" evidence="1">
    <location>
        <begin position="79"/>
        <end position="89"/>
    </location>
</feature>
<dbReference type="AlphaFoldDB" id="A0A2T7CZK8"/>
<feature type="region of interest" description="Disordered" evidence="1">
    <location>
        <begin position="56"/>
        <end position="89"/>
    </location>
</feature>
<protein>
    <recommendedName>
        <fullName evidence="5">Secreted protein</fullName>
    </recommendedName>
</protein>
<feature type="chain" id="PRO_5015594191" description="Secreted protein" evidence="2">
    <location>
        <begin position="26"/>
        <end position="171"/>
    </location>
</feature>
<evidence type="ECO:0000313" key="4">
    <source>
        <dbReference type="Proteomes" id="UP000244336"/>
    </source>
</evidence>
<proteinExistence type="predicted"/>
<accession>A0A2T7CZK8</accession>
<keyword evidence="4" id="KW-1185">Reference proteome</keyword>
<sequence length="171" mass="18957">MTLVLRRGIPCLVLSSCCWIPIVNCIHRRLGTSGCSEKHRVVFCSVHAESNARRGARCSCRPHDSQRAKPPRDKRGAKAKQNQQPAAADQSLPVPFARIRFRCFPGQKPGPGFDAAISCACGRLPAAAMDLSALPSSWNWNHRFDATEHGAKILPFVLLPLDHLKREEKVR</sequence>
<dbReference type="Proteomes" id="UP000244336">
    <property type="component" value="Chromosome 7"/>
</dbReference>
<dbReference type="Gramene" id="PUZ48779">
    <property type="protein sequence ID" value="PUZ48779"/>
    <property type="gene ID" value="GQ55_7G274200"/>
</dbReference>
<reference evidence="3 4" key="1">
    <citation type="submission" date="2018-04" db="EMBL/GenBank/DDBJ databases">
        <title>WGS assembly of Panicum hallii var. hallii HAL2.</title>
        <authorList>
            <person name="Lovell J."/>
            <person name="Jenkins J."/>
            <person name="Lowry D."/>
            <person name="Mamidi S."/>
            <person name="Sreedasyam A."/>
            <person name="Weng X."/>
            <person name="Barry K."/>
            <person name="Bonette J."/>
            <person name="Campitelli B."/>
            <person name="Daum C."/>
            <person name="Gordon S."/>
            <person name="Gould B."/>
            <person name="Lipzen A."/>
            <person name="MacQueen A."/>
            <person name="Palacio-Mejia J."/>
            <person name="Plott C."/>
            <person name="Shakirov E."/>
            <person name="Shu S."/>
            <person name="Yoshinaga Y."/>
            <person name="Zane M."/>
            <person name="Rokhsar D."/>
            <person name="Grimwood J."/>
            <person name="Schmutz J."/>
            <person name="Juenger T."/>
        </authorList>
    </citation>
    <scope>NUCLEOTIDE SEQUENCE [LARGE SCALE GENOMIC DNA]</scope>
    <source>
        <strain evidence="4">cv. HAL2</strain>
    </source>
</reference>
<feature type="signal peptide" evidence="2">
    <location>
        <begin position="1"/>
        <end position="25"/>
    </location>
</feature>
<dbReference type="EMBL" id="CM009755">
    <property type="protein sequence ID" value="PUZ48779.1"/>
    <property type="molecule type" value="Genomic_DNA"/>
</dbReference>
<gene>
    <name evidence="3" type="ORF">GQ55_7G274200</name>
</gene>
<feature type="compositionally biased region" description="Basic and acidic residues" evidence="1">
    <location>
        <begin position="61"/>
        <end position="76"/>
    </location>
</feature>
<evidence type="ECO:0000313" key="3">
    <source>
        <dbReference type="EMBL" id="PUZ48779.1"/>
    </source>
</evidence>
<evidence type="ECO:0008006" key="5">
    <source>
        <dbReference type="Google" id="ProtNLM"/>
    </source>
</evidence>